<dbReference type="InterPro" id="IPR036778">
    <property type="entry name" value="OHCU_decarboxylase_sf"/>
</dbReference>
<dbReference type="EC" id="4.1.1.97" evidence="3"/>
<dbReference type="Proteomes" id="UP000243799">
    <property type="component" value="Unassembled WGS sequence"/>
</dbReference>
<comment type="catalytic activity">
    <reaction evidence="1">
        <text>5-hydroxy-2-oxo-4-ureido-2,5-dihydro-1H-imidazole-5-carboxylate + H(+) = (S)-allantoin + CO2</text>
        <dbReference type="Rhea" id="RHEA:26301"/>
        <dbReference type="ChEBI" id="CHEBI:15378"/>
        <dbReference type="ChEBI" id="CHEBI:15678"/>
        <dbReference type="ChEBI" id="CHEBI:16526"/>
        <dbReference type="ChEBI" id="CHEBI:58639"/>
        <dbReference type="EC" id="4.1.1.97"/>
    </reaction>
</comment>
<dbReference type="EMBL" id="FOKG01000002">
    <property type="protein sequence ID" value="SFA90447.1"/>
    <property type="molecule type" value="Genomic_DNA"/>
</dbReference>
<dbReference type="Gene3D" id="1.10.3330.10">
    <property type="entry name" value="Oxo-4-hydroxy-4-carboxy-5-ureidoimidazoline decarboxylase"/>
    <property type="match status" value="1"/>
</dbReference>
<evidence type="ECO:0000256" key="3">
    <source>
        <dbReference type="ARBA" id="ARBA00012257"/>
    </source>
</evidence>
<dbReference type="STRING" id="490629.SAMN05216266_102106"/>
<dbReference type="InterPro" id="IPR017595">
    <property type="entry name" value="OHCU_decarboxylase-2"/>
</dbReference>
<reference evidence="9" key="1">
    <citation type="submission" date="2016-10" db="EMBL/GenBank/DDBJ databases">
        <authorList>
            <person name="Varghese N."/>
            <person name="Submissions S."/>
        </authorList>
    </citation>
    <scope>NUCLEOTIDE SEQUENCE [LARGE SCALE GENOMIC DNA]</scope>
    <source>
        <strain evidence="9">CGMCC 4.3568</strain>
    </source>
</reference>
<dbReference type="GO" id="GO:0019628">
    <property type="term" value="P:urate catabolic process"/>
    <property type="evidence" value="ECO:0007669"/>
    <property type="project" value="TreeGrafter"/>
</dbReference>
<keyword evidence="5" id="KW-0210">Decarboxylase</keyword>
<organism evidence="8 9">
    <name type="scientific">Amycolatopsis marina</name>
    <dbReference type="NCBI Taxonomy" id="490629"/>
    <lineage>
        <taxon>Bacteria</taxon>
        <taxon>Bacillati</taxon>
        <taxon>Actinomycetota</taxon>
        <taxon>Actinomycetes</taxon>
        <taxon>Pseudonocardiales</taxon>
        <taxon>Pseudonocardiaceae</taxon>
        <taxon>Amycolatopsis</taxon>
    </lineage>
</organism>
<gene>
    <name evidence="8" type="ORF">SAMN05216266_102106</name>
</gene>
<evidence type="ECO:0000256" key="4">
    <source>
        <dbReference type="ARBA" id="ARBA00022631"/>
    </source>
</evidence>
<dbReference type="GO" id="GO:0051997">
    <property type="term" value="F:2-oxo-4-hydroxy-4-carboxy-5-ureidoimidazoline decarboxylase activity"/>
    <property type="evidence" value="ECO:0007669"/>
    <property type="project" value="UniProtKB-EC"/>
</dbReference>
<protein>
    <recommendedName>
        <fullName evidence="3">2-oxo-4-hydroxy-4-carboxy-5-ureidoimidazoline decarboxylase</fullName>
        <ecNumber evidence="3">4.1.1.97</ecNumber>
    </recommendedName>
</protein>
<dbReference type="InterPro" id="IPR018020">
    <property type="entry name" value="OHCU_decarboxylase"/>
</dbReference>
<comment type="pathway">
    <text evidence="2">Purine metabolism; urate degradation; (S)-allantoin from urate: step 3/3.</text>
</comment>
<evidence type="ECO:0000256" key="1">
    <source>
        <dbReference type="ARBA" id="ARBA00001163"/>
    </source>
</evidence>
<accession>A0A1I0WPW3</accession>
<evidence type="ECO:0000256" key="6">
    <source>
        <dbReference type="ARBA" id="ARBA00023239"/>
    </source>
</evidence>
<keyword evidence="6" id="KW-0456">Lyase</keyword>
<dbReference type="NCBIfam" id="TIGR03180">
    <property type="entry name" value="UraD_2"/>
    <property type="match status" value="1"/>
</dbReference>
<name>A0A1I0WPW3_9PSEU</name>
<sequence>MSPTQDAEATVTLAEFNGAGETRVRPLLTACLAVPRWVDTVLAGRPYPDLDSLLATARSVAPLRTAEVQGALDSHPRIGERSGSAWSRSEQSGVDSAAAEAFREANFEYERRFGYIYLVCAGGRSGDGLLADLRERLDNDPDTELAVAGEELTKIAELRLRKAVAA</sequence>
<keyword evidence="9" id="KW-1185">Reference proteome</keyword>
<dbReference type="SUPFAM" id="SSF158694">
    <property type="entry name" value="UraD-Like"/>
    <property type="match status" value="1"/>
</dbReference>
<dbReference type="GO" id="GO:0006144">
    <property type="term" value="P:purine nucleobase metabolic process"/>
    <property type="evidence" value="ECO:0007669"/>
    <property type="project" value="UniProtKB-KW"/>
</dbReference>
<proteinExistence type="predicted"/>
<dbReference type="RefSeq" id="WP_091670096.1">
    <property type="nucleotide sequence ID" value="NZ_FOKG01000002.1"/>
</dbReference>
<dbReference type="NCBIfam" id="NF010372">
    <property type="entry name" value="PRK13798.1"/>
    <property type="match status" value="1"/>
</dbReference>
<evidence type="ECO:0000256" key="5">
    <source>
        <dbReference type="ARBA" id="ARBA00022793"/>
    </source>
</evidence>
<dbReference type="PANTHER" id="PTHR43466:SF1">
    <property type="entry name" value="2-OXO-4-HYDROXY-4-CARBOXY-5-UREIDOIMIDAZOLINE DECARBOXYLASE-RELATED"/>
    <property type="match status" value="1"/>
</dbReference>
<evidence type="ECO:0000256" key="2">
    <source>
        <dbReference type="ARBA" id="ARBA00004754"/>
    </source>
</evidence>
<evidence type="ECO:0000313" key="9">
    <source>
        <dbReference type="Proteomes" id="UP000243799"/>
    </source>
</evidence>
<dbReference type="Pfam" id="PF09349">
    <property type="entry name" value="OHCU_decarbox"/>
    <property type="match status" value="1"/>
</dbReference>
<feature type="domain" description="Oxo-4-hydroxy-4-carboxy-5-ureidoimidazoline decarboxylase" evidence="7">
    <location>
        <begin position="21"/>
        <end position="161"/>
    </location>
</feature>
<keyword evidence="4" id="KW-0659">Purine metabolism</keyword>
<evidence type="ECO:0000259" key="7">
    <source>
        <dbReference type="Pfam" id="PF09349"/>
    </source>
</evidence>
<evidence type="ECO:0000313" key="8">
    <source>
        <dbReference type="EMBL" id="SFA90447.1"/>
    </source>
</evidence>
<dbReference type="PANTHER" id="PTHR43466">
    <property type="entry name" value="2-OXO-4-HYDROXY-4-CARBOXY-5-UREIDOIMIDAZOLINE DECARBOXYLASE-RELATED"/>
    <property type="match status" value="1"/>
</dbReference>
<dbReference type="OrthoDB" id="5243781at2"/>
<dbReference type="AlphaFoldDB" id="A0A1I0WPW3"/>